<evidence type="ECO:0000313" key="1">
    <source>
        <dbReference type="EMBL" id="ABA47108.1"/>
    </source>
</evidence>
<organismHost>
    <name type="scientific">Synechococcus</name>
    <dbReference type="NCBI Taxonomy" id="1129"/>
</organismHost>
<dbReference type="KEGG" id="vg:4239138"/>
<dbReference type="Proteomes" id="UP000000909">
    <property type="component" value="Segment"/>
</dbReference>
<name>Q0QZ88_BPSYS</name>
<sequence length="190" mass="21791">MANWYQEQLTNKNFLSPIGFLFLLDKAPKVSFLCQQAEIPSITLGSTDIPTGGYVSLPLETSAEYGELNIQFIVDEDLKNYMELHNWIRALGTPQDFNERGSWITRQMDGRTDTQDYTDDPRYSDATLQVLNNNNQANFNVVFKDLFPIRLDTISFDVTGSDNDYFTSTATFQYTLYEIRNVSSTSRRTT</sequence>
<evidence type="ECO:0000313" key="2">
    <source>
        <dbReference type="Proteomes" id="UP000000909"/>
    </source>
</evidence>
<dbReference type="RefSeq" id="YP_717807.1">
    <property type="nucleotide sequence ID" value="NC_008296.2"/>
</dbReference>
<reference evidence="1 2" key="1">
    <citation type="journal article" date="2007" name="Environ. Microbiol.">
        <title>Genomic and structural analysis of Syn9, a cyanophage infecting marine Prochlorococcus and Synechococcus.</title>
        <authorList>
            <person name="Weigele P.R."/>
            <person name="Pope W.H."/>
            <person name="Pedulla M.L."/>
            <person name="Houtz J.M."/>
            <person name="Smith A.L."/>
            <person name="Conway J.F."/>
            <person name="King J."/>
            <person name="Hatfull G.F."/>
            <person name="Lawrence J.G."/>
            <person name="Hendrix R.W."/>
        </authorList>
    </citation>
    <scope>NUCLEOTIDE SEQUENCE</scope>
</reference>
<dbReference type="OrthoDB" id="11402at10239"/>
<keyword evidence="2" id="KW-1185">Reference proteome</keyword>
<dbReference type="EMBL" id="DQ149023">
    <property type="protein sequence ID" value="ABA47108.1"/>
    <property type="molecule type" value="Genomic_DNA"/>
</dbReference>
<dbReference type="GeneID" id="4239138"/>
<accession>Q0QZ88</accession>
<proteinExistence type="predicted"/>
<protein>
    <submittedName>
        <fullName evidence="1">Tail completion and sheath stabilizer</fullName>
    </submittedName>
</protein>
<organism evidence="1 2">
    <name type="scientific">Synechococcus phage syn9</name>
    <dbReference type="NCBI Taxonomy" id="382359"/>
    <lineage>
        <taxon>Viruses</taxon>
        <taxon>Duplodnaviria</taxon>
        <taxon>Heunggongvirae</taxon>
        <taxon>Uroviricota</taxon>
        <taxon>Caudoviricetes</taxon>
        <taxon>Pantevenvirales</taxon>
        <taxon>Kyanoviridae</taxon>
        <taxon>Ormenosvirus</taxon>
        <taxon>Ormenosvirus syn9</taxon>
    </lineage>
</organism>